<keyword evidence="3" id="KW-1185">Reference proteome</keyword>
<dbReference type="Proteomes" id="UP001207654">
    <property type="component" value="Unassembled WGS sequence"/>
</dbReference>
<sequence length="452" mass="47953">MAHTDPRPEWKFDELDPELALEGEAEVEALTREEPFRETEEMELAAELLTLSSEAELDEFLGGLFEKARGGVRKVAEKTDRPLGGVLKAIAKKALPFLGSALGTFIPVPFLGTAIGSALGSAVSKALEMELEGRSDEVREFELSKRFVRLAGLAARQVAQTSPDIPPLDAVRSAMTAAAQQLQEVSGGRSQLRPSSPPASSFRSTLRPGQVGPRRRMRGSPLAHPLQENSLEPGGERPRFPRSRLMHDVDRTYAELEPEAFEFSAGRRMEGEVLNEADLHEMAAELLSVSNEQELDLFLGGLLGKLGSVVGKVVKSSLGKPLGGLLKGVAKKALPQAGAAISNIPAPGHGGPNGSEGVAAAGEIFGLELEGLSQEDAEFEASKQFVRLAADATKTALAAPEGTNPAAVAKKSVVQAIQKHAPGLLRDGGGPAGRNLSGRWVREGHKIILYGV</sequence>
<comment type="caution">
    <text evidence="2">The sequence shown here is derived from an EMBL/GenBank/DDBJ whole genome shotgun (WGS) entry which is preliminary data.</text>
</comment>
<gene>
    <name evidence="2" type="ORF">OV287_04870</name>
</gene>
<feature type="compositionally biased region" description="Polar residues" evidence="1">
    <location>
        <begin position="181"/>
        <end position="193"/>
    </location>
</feature>
<reference evidence="2 3" key="1">
    <citation type="submission" date="2022-11" db="EMBL/GenBank/DDBJ databases">
        <title>Minimal conservation of predation-associated metabolite biosynthetic gene clusters underscores biosynthetic potential of Myxococcota including descriptions for ten novel species: Archangium lansinium sp. nov., Myxococcus landrumus sp. nov., Nannocystis bai.</title>
        <authorList>
            <person name="Ahearne A."/>
            <person name="Stevens C."/>
            <person name="Phillips K."/>
        </authorList>
    </citation>
    <scope>NUCLEOTIDE SEQUENCE [LARGE SCALE GENOMIC DNA]</scope>
    <source>
        <strain evidence="2 3">MIWBW</strain>
    </source>
</reference>
<name>A0ABT3ZWR9_9BACT</name>
<evidence type="ECO:0000313" key="2">
    <source>
        <dbReference type="EMBL" id="MCY1073808.1"/>
    </source>
</evidence>
<evidence type="ECO:0000313" key="3">
    <source>
        <dbReference type="Proteomes" id="UP001207654"/>
    </source>
</evidence>
<proteinExistence type="predicted"/>
<evidence type="ECO:0000256" key="1">
    <source>
        <dbReference type="SAM" id="MobiDB-lite"/>
    </source>
</evidence>
<dbReference type="EMBL" id="JAPNKA010000001">
    <property type="protein sequence ID" value="MCY1073808.1"/>
    <property type="molecule type" value="Genomic_DNA"/>
</dbReference>
<organism evidence="2 3">
    <name type="scientific">Archangium lansingense</name>
    <dbReference type="NCBI Taxonomy" id="2995310"/>
    <lineage>
        <taxon>Bacteria</taxon>
        <taxon>Pseudomonadati</taxon>
        <taxon>Myxococcota</taxon>
        <taxon>Myxococcia</taxon>
        <taxon>Myxococcales</taxon>
        <taxon>Cystobacterineae</taxon>
        <taxon>Archangiaceae</taxon>
        <taxon>Archangium</taxon>
    </lineage>
</organism>
<accession>A0ABT3ZWR9</accession>
<protein>
    <submittedName>
        <fullName evidence="2">Uncharacterized protein</fullName>
    </submittedName>
</protein>
<feature type="region of interest" description="Disordered" evidence="1">
    <location>
        <begin position="181"/>
        <end position="242"/>
    </location>
</feature>
<dbReference type="RefSeq" id="WP_267532800.1">
    <property type="nucleotide sequence ID" value="NZ_JAPNKA010000001.1"/>
</dbReference>